<dbReference type="Proteomes" id="UP000494211">
    <property type="component" value="Unassembled WGS sequence"/>
</dbReference>
<feature type="coiled-coil region" evidence="4">
    <location>
        <begin position="79"/>
        <end position="138"/>
    </location>
</feature>
<proteinExistence type="predicted"/>
<dbReference type="PANTHER" id="PTHR18921">
    <property type="entry name" value="MYOSIN HEAVY CHAIN - RELATED"/>
    <property type="match status" value="1"/>
</dbReference>
<evidence type="ECO:0000256" key="2">
    <source>
        <dbReference type="ARBA" id="ARBA00023034"/>
    </source>
</evidence>
<evidence type="ECO:0000256" key="5">
    <source>
        <dbReference type="SAM" id="MobiDB-lite"/>
    </source>
</evidence>
<feature type="region of interest" description="Disordered" evidence="5">
    <location>
        <begin position="263"/>
        <end position="289"/>
    </location>
</feature>
<evidence type="ECO:0000313" key="6">
    <source>
        <dbReference type="EMBL" id="VWQ11703.1"/>
    </source>
</evidence>
<keyword evidence="2" id="KW-0333">Golgi apparatus</keyword>
<sequence>MSSHVELNPDDSTLGLSLGMKAMRLALTQKTHKMGTVRIPGTGGTDVIIGAGASDGANRIDQDGRQLPLVDTSGIDKAAQDAQQAADRAMAKADEAIAKGEQIRRDAQAGIDDARKQAQAVEAKADKVRTDLETAASQLESNIAAVGKKANQVRSDLTRQVQDAKSEMDSTVKAAQSSADKAQSAADAAQKAADKANADTADLDKSIQAVDAKALAAKQAAAEAQSKAENAASDLDSANAVIEQHTTELGELTTKVSNAVKKSDSALSVSTEAKQTATEASTTASSAYKDSQTALTQSATATQTATAAKTTAESASKTASDSLKQSSAAVQTANQISTTLRTEYQTKADADKIYATQSSLKQTSDSITASVSKTYATKDALSTLQNIADNAIESWRGTGAPTLANKPASDWTTDAKRKKHSGDLYYDKATGKAYRFGSDDGVTYTWELNQDTDVTKALADASKAQTSANNAQASATAANTAAGKAQSTANTAVSNAATAKNAADAAQSSANKAQGDVDKLKIDIPETYATKSSLTQTAESITANVESVKTTANSAVTAASKAQQTADGISANLTKNYQTKSQADAVYATKASLKATSDSISAEVTKAQGTADGAVTAASKAQQTADAVTLNLSKNYQTKSQNDALYATQTSLKATSDSLSANITANAKTAQSAVDKATSLEANLNGFKTTVSQTYTTKNDFNNLTIGGRNLLVKSNFIKTWIETVNGTLEVPDAPVSDPEYNGDSSSKKPIVVDPDTTYILSAYDLMNDTGAYTGRISQFNSEGALINFVVPSITIRDKGHTIFTTDINAAYILVGIYAFPKYRWKLEKGTKPTDWSPAPEDLQPVGDYATNSSLTQTSNSIKSQVAEVFKTANGAMSKATAVEQTANGLSSRIIEQGETLDATVTTANEAKSTADSNKQTISQVKTTADGAVNRVSSLEQNLDGFKSTVAKTYQTKDGMSAYATASALKQTSGSITAEVSKVSRTATGALNKATSVEQAASGLSTKITEQGKTLDATVRTANEAKSTADSNKQTISQVKSTADGAVSRVSSLEQNLSGFKTEVSGTYATKSDLDSRPSGANLWCNQPFDPDKPLIGSLASDVKAPNGANVCLLARRDHRPHAKTAFPVVPGRRYRMTAMCRRLKGNLTLRAGIWYTAMTSGKSWDMIVNPSASSDLGDGWMSCTWDFTCASGKSAGVVCFQIDQWDNNITTWWQIANVACVDVTGLQPAGDYATNSSLTQTASQIRGEVSEKYQSKSGMSNYATTSALTQTANEITGKVQEVAKTAQGNTQTISQVSQKADRINTTLSQKIDGKADVSRVSSLEQSLSGFKASVAQSYQPKGDYPTKTEMQSSISQSASSIKTEVANTYTTQAATEELRKSATRTFSILGAKGSPKWVKLGYLTSNGDGSSVLLHVYSGDGCNGQPRQNAEFEIFVKDGWQNQLSASGAFGVSVKRIRDADNVKVKVMAFDSNHCDIWAYMPWGWWNGHYTLQGDYKAWQDGPNCGGERILDSEPTNGVAQDLAYDTLSTRSYVDQTSRSVALGVVQNYKGSDGSGLATKSDITVAKNSITSTVAGTYATKSGVTQEISSKITQNNNSLDVKFATKTETKTAQATANTAKSDASDAQSRVGTLEDCISLTSEGVRVGHQKNGVFNGVSALVNTDGSFDLLDKDGNLLTRIDRHSLQVAGDDGVGSGHLILSQDGLDITVQSTANKTVTYHIRLGAGGISITAPDGSHINCSARTGLDLETVKYGKLSIGSGGLQFTNDQGWGLGLSAAGWSMKWAGNHTLATGPTAGKLYIDGHEIVTK</sequence>
<evidence type="ECO:0000256" key="3">
    <source>
        <dbReference type="ARBA" id="ARBA00023054"/>
    </source>
</evidence>
<reference evidence="6 7" key="1">
    <citation type="submission" date="2019-10" db="EMBL/GenBank/DDBJ databases">
        <authorList>
            <consortium name="Melissa Lawson"/>
            <person name="O'neill I."/>
        </authorList>
    </citation>
    <scope>NUCLEOTIDE SEQUENCE [LARGE SCALE GENOMIC DNA]</scope>
    <source>
        <strain evidence="6">LH_658</strain>
    </source>
</reference>
<organism evidence="6 7">
    <name type="scientific">Bifidobacterium pseudocatenulatum</name>
    <dbReference type="NCBI Taxonomy" id="28026"/>
    <lineage>
        <taxon>Bacteria</taxon>
        <taxon>Bacillati</taxon>
        <taxon>Actinomycetota</taxon>
        <taxon>Actinomycetes</taxon>
        <taxon>Bifidobacteriales</taxon>
        <taxon>Bifidobacteriaceae</taxon>
        <taxon>Bifidobacterium</taxon>
    </lineage>
</organism>
<feature type="compositionally biased region" description="Low complexity" evidence="5">
    <location>
        <begin position="270"/>
        <end position="289"/>
    </location>
</feature>
<evidence type="ECO:0000313" key="7">
    <source>
        <dbReference type="Proteomes" id="UP000494211"/>
    </source>
</evidence>
<comment type="subcellular location">
    <subcellularLocation>
        <location evidence="1">Golgi apparatus</location>
    </subcellularLocation>
</comment>
<accession>A0ABY6Y8C8</accession>
<protein>
    <submittedName>
        <fullName evidence="6">Chromosome partition protein Smc</fullName>
    </submittedName>
</protein>
<dbReference type="PANTHER" id="PTHR18921:SF2">
    <property type="entry name" value="THYROID RECEPTOR-INTERACTING PROTEIN 11"/>
    <property type="match status" value="1"/>
</dbReference>
<name>A0ABY6Y8C8_BIFPS</name>
<evidence type="ECO:0000256" key="1">
    <source>
        <dbReference type="ARBA" id="ARBA00004555"/>
    </source>
</evidence>
<dbReference type="RefSeq" id="WP_174767435.1">
    <property type="nucleotide sequence ID" value="NZ_CABWJV010000001.1"/>
</dbReference>
<keyword evidence="7" id="KW-1185">Reference proteome</keyword>
<gene>
    <name evidence="6" type="primary">smc_2</name>
    <name evidence="6" type="ORF">BIFLH658_00126</name>
</gene>
<feature type="region of interest" description="Disordered" evidence="5">
    <location>
        <begin position="162"/>
        <end position="185"/>
    </location>
</feature>
<dbReference type="EMBL" id="CABWJV010000001">
    <property type="protein sequence ID" value="VWQ11703.1"/>
    <property type="molecule type" value="Genomic_DNA"/>
</dbReference>
<keyword evidence="3 4" id="KW-0175">Coiled coil</keyword>
<feature type="compositionally biased region" description="Low complexity" evidence="5">
    <location>
        <begin position="173"/>
        <end position="185"/>
    </location>
</feature>
<comment type="caution">
    <text evidence="6">The sequence shown here is derived from an EMBL/GenBank/DDBJ whole genome shotgun (WGS) entry which is preliminary data.</text>
</comment>
<evidence type="ECO:0000256" key="4">
    <source>
        <dbReference type="SAM" id="Coils"/>
    </source>
</evidence>